<dbReference type="InterPro" id="IPR009832">
    <property type="entry name" value="DUF1397"/>
</dbReference>
<dbReference type="Pfam" id="PF07165">
    <property type="entry name" value="DUF1397"/>
    <property type="match status" value="1"/>
</dbReference>
<accession>A0A9P0B5H1</accession>
<evidence type="ECO:0000313" key="2">
    <source>
        <dbReference type="Proteomes" id="UP001154078"/>
    </source>
</evidence>
<dbReference type="AlphaFoldDB" id="A0A9P0B5H1"/>
<dbReference type="Proteomes" id="UP001154078">
    <property type="component" value="Chromosome 4"/>
</dbReference>
<protein>
    <submittedName>
        <fullName evidence="1">Uncharacterized protein</fullName>
    </submittedName>
</protein>
<dbReference type="OrthoDB" id="6512861at2759"/>
<proteinExistence type="predicted"/>
<keyword evidence="2" id="KW-1185">Reference proteome</keyword>
<dbReference type="PANTHER" id="PTHR20997">
    <property type="entry name" value="EG:BACR42I17.2 PROTEIN-RELATED"/>
    <property type="match status" value="1"/>
</dbReference>
<name>A0A9P0B5H1_BRAAE</name>
<reference evidence="1" key="1">
    <citation type="submission" date="2021-12" db="EMBL/GenBank/DDBJ databases">
        <authorList>
            <person name="King R."/>
        </authorList>
    </citation>
    <scope>NUCLEOTIDE SEQUENCE</scope>
</reference>
<sequence length="470" mass="53216">MDGTFINNNTKYTVLSDILSQQHLNNMKWSVAILLLFAGACCAEINLQNLPNIPEIDDIAVVKERCDTKGGPGTYDNVKKSIEEMKTCIKGIINIESIKTEVEESKKTGSMDEVFGKYCKKRPEVKACLQKGIDAVKPCLEDTEKEAMNKTLNVIRELGEFICFRDGDRIAMFVAEGGFECIQEHTEGVKNCVNATLKIDPTKFTSLSPNSIPTISIDKSRCDDLSKVQTCVVEELEKCKDSTPANIVDALFRFIKKSACAVEKKHRRSVFKRDITNAITENQMQLKNLMIEKVKMYCDKFGEGQAFQELKDSLTQSRICTGNFLDIFGPQYNTRIPKCYTDTINKIRNCLPEELKYFPSFIVDILFSVTEFLKTNTQHFKLSSTNMVFQQCFISLRQESVKESFLQCINDCELTDVNKEIFTKDVTCKKLNDLTNCASTVMKNTCIPDITLDKFRNGLMAAFTKPCKDV</sequence>
<gene>
    <name evidence="1" type="ORF">MELIAE_LOCUS6774</name>
</gene>
<organism evidence="1 2">
    <name type="scientific">Brassicogethes aeneus</name>
    <name type="common">Rape pollen beetle</name>
    <name type="synonym">Meligethes aeneus</name>
    <dbReference type="NCBI Taxonomy" id="1431903"/>
    <lineage>
        <taxon>Eukaryota</taxon>
        <taxon>Metazoa</taxon>
        <taxon>Ecdysozoa</taxon>
        <taxon>Arthropoda</taxon>
        <taxon>Hexapoda</taxon>
        <taxon>Insecta</taxon>
        <taxon>Pterygota</taxon>
        <taxon>Neoptera</taxon>
        <taxon>Endopterygota</taxon>
        <taxon>Coleoptera</taxon>
        <taxon>Polyphaga</taxon>
        <taxon>Cucujiformia</taxon>
        <taxon>Nitidulidae</taxon>
        <taxon>Meligethinae</taxon>
        <taxon>Brassicogethes</taxon>
    </lineage>
</organism>
<evidence type="ECO:0000313" key="1">
    <source>
        <dbReference type="EMBL" id="CAH0555393.1"/>
    </source>
</evidence>
<dbReference type="PANTHER" id="PTHR20997:SF2">
    <property type="entry name" value="EG:BACR42I17.2 PROTEIN-RELATED"/>
    <property type="match status" value="1"/>
</dbReference>
<dbReference type="EMBL" id="OV121135">
    <property type="protein sequence ID" value="CAH0555393.1"/>
    <property type="molecule type" value="Genomic_DNA"/>
</dbReference>